<sequence length="155" mass="17067">MQIPHDSYVLVADGQKMLFFRNQGDEVFPNLEVVSAAEHPDAETRDQGTDEPGRSAAGGAARASGMGVKAGRSAYSETDFHTLEEQHFAADAAEMLKKRALANEFEKLLIVAPPSTLGDLRKHYHKEIEQRLIGEIPKDLTNHPVSEIEKIISES</sequence>
<dbReference type="RefSeq" id="WP_380888117.1">
    <property type="nucleotide sequence ID" value="NZ_JBHUDY010000001.1"/>
</dbReference>
<organism evidence="2 3">
    <name type="scientific">Sphingomonas tabacisoli</name>
    <dbReference type="NCBI Taxonomy" id="2249466"/>
    <lineage>
        <taxon>Bacteria</taxon>
        <taxon>Pseudomonadati</taxon>
        <taxon>Pseudomonadota</taxon>
        <taxon>Alphaproteobacteria</taxon>
        <taxon>Sphingomonadales</taxon>
        <taxon>Sphingomonadaceae</taxon>
        <taxon>Sphingomonas</taxon>
    </lineage>
</organism>
<comment type="caution">
    <text evidence="2">The sequence shown here is derived from an EMBL/GenBank/DDBJ whole genome shotgun (WGS) entry which is preliminary data.</text>
</comment>
<name>A0ABW4I233_9SPHN</name>
<dbReference type="EMBL" id="JBHUDY010000001">
    <property type="protein sequence ID" value="MFD1611527.1"/>
    <property type="molecule type" value="Genomic_DNA"/>
</dbReference>
<dbReference type="InterPro" id="IPR041374">
    <property type="entry name" value="BaeRF_family12"/>
</dbReference>
<reference evidence="3" key="1">
    <citation type="journal article" date="2019" name="Int. J. Syst. Evol. Microbiol.">
        <title>The Global Catalogue of Microorganisms (GCM) 10K type strain sequencing project: providing services to taxonomists for standard genome sequencing and annotation.</title>
        <authorList>
            <consortium name="The Broad Institute Genomics Platform"/>
            <consortium name="The Broad Institute Genome Sequencing Center for Infectious Disease"/>
            <person name="Wu L."/>
            <person name="Ma J."/>
        </authorList>
    </citation>
    <scope>NUCLEOTIDE SEQUENCE [LARGE SCALE GENOMIC DNA]</scope>
    <source>
        <strain evidence="3">CGMCC 1.16275</strain>
    </source>
</reference>
<evidence type="ECO:0000256" key="1">
    <source>
        <dbReference type="SAM" id="MobiDB-lite"/>
    </source>
</evidence>
<gene>
    <name evidence="2" type="ORF">ACFSCW_06910</name>
</gene>
<feature type="compositionally biased region" description="Basic and acidic residues" evidence="1">
    <location>
        <begin position="38"/>
        <end position="53"/>
    </location>
</feature>
<keyword evidence="3" id="KW-1185">Reference proteome</keyword>
<feature type="region of interest" description="Disordered" evidence="1">
    <location>
        <begin position="37"/>
        <end position="66"/>
    </location>
</feature>
<protein>
    <submittedName>
        <fullName evidence="2">Host attachment family protein</fullName>
    </submittedName>
</protein>
<proteinExistence type="predicted"/>
<accession>A0ABW4I233</accession>
<feature type="compositionally biased region" description="Low complexity" evidence="1">
    <location>
        <begin position="54"/>
        <end position="66"/>
    </location>
</feature>
<evidence type="ECO:0000313" key="3">
    <source>
        <dbReference type="Proteomes" id="UP001597115"/>
    </source>
</evidence>
<dbReference type="Pfam" id="PF18856">
    <property type="entry name" value="baeRF_family12"/>
    <property type="match status" value="1"/>
</dbReference>
<evidence type="ECO:0000313" key="2">
    <source>
        <dbReference type="EMBL" id="MFD1611527.1"/>
    </source>
</evidence>
<dbReference type="Proteomes" id="UP001597115">
    <property type="component" value="Unassembled WGS sequence"/>
</dbReference>